<name>A0A941GV90_9CHRO</name>
<keyword evidence="1" id="KW-0238">DNA-binding</keyword>
<dbReference type="AlphaFoldDB" id="A0A941GV90"/>
<protein>
    <submittedName>
        <fullName evidence="1">DNA-binding protein</fullName>
    </submittedName>
</protein>
<dbReference type="Proteomes" id="UP000767446">
    <property type="component" value="Unassembled WGS sequence"/>
</dbReference>
<dbReference type="GO" id="GO:0003677">
    <property type="term" value="F:DNA binding"/>
    <property type="evidence" value="ECO:0007669"/>
    <property type="project" value="UniProtKB-KW"/>
</dbReference>
<gene>
    <name evidence="1" type="ORF">DSM107014_09195</name>
</gene>
<organism evidence="1 2">
    <name type="scientific">Gomphosphaeria aponina SAG 52.96 = DSM 107014</name>
    <dbReference type="NCBI Taxonomy" id="1521640"/>
    <lineage>
        <taxon>Bacteria</taxon>
        <taxon>Bacillati</taxon>
        <taxon>Cyanobacteriota</taxon>
        <taxon>Cyanophyceae</taxon>
        <taxon>Oscillatoriophycideae</taxon>
        <taxon>Chroococcales</taxon>
        <taxon>Gomphosphaeriaceae</taxon>
        <taxon>Gomphosphaeria</taxon>
    </lineage>
</organism>
<proteinExistence type="predicted"/>
<evidence type="ECO:0000313" key="1">
    <source>
        <dbReference type="EMBL" id="MBR8828060.1"/>
    </source>
</evidence>
<evidence type="ECO:0000313" key="2">
    <source>
        <dbReference type="Proteomes" id="UP000767446"/>
    </source>
</evidence>
<reference evidence="1" key="1">
    <citation type="submission" date="2021-02" db="EMBL/GenBank/DDBJ databases">
        <title>Metagenome analyses of Stigonema ocellatum DSM 106950, Chlorogloea purpurea SAG 13.99 and Gomphosphaeria aponina DSM 107014.</title>
        <authorList>
            <person name="Marter P."/>
            <person name="Huang S."/>
        </authorList>
    </citation>
    <scope>NUCLEOTIDE SEQUENCE</scope>
    <source>
        <strain evidence="1">JP213</strain>
    </source>
</reference>
<comment type="caution">
    <text evidence="1">The sequence shown here is derived from an EMBL/GenBank/DDBJ whole genome shotgun (WGS) entry which is preliminary data.</text>
</comment>
<dbReference type="EMBL" id="JADQBC010000053">
    <property type="protein sequence ID" value="MBR8828060.1"/>
    <property type="molecule type" value="Genomic_DNA"/>
</dbReference>
<sequence>MSRTINKKIEIPVSKKAAAEAIIQHLATLFVNAEKEHLESIARSLEPVRISEVEAQLAQEIAGADYTPEKMWHLELANLQKYYQRRLELLSGALSPAEVAQLLGWKSPQTPHDWAKNNQLLAIKDNGILKFPLAQFDPNGSDGVVNGLHEVLEALDNISAFSKLNWLMLPNAIFEGLTPLEMLKKGEVEKVVIEARAIAVY</sequence>
<accession>A0A941GV90</accession>